<dbReference type="EMBL" id="JAFBFC010000002">
    <property type="protein sequence ID" value="MBM7702551.1"/>
    <property type="molecule type" value="Genomic_DNA"/>
</dbReference>
<evidence type="ECO:0000313" key="8">
    <source>
        <dbReference type="Proteomes" id="UP000809829"/>
    </source>
</evidence>
<dbReference type="PANTHER" id="PTHR47366">
    <property type="entry name" value="TWO-ON-TWO HEMOGLOBIN-3"/>
    <property type="match status" value="1"/>
</dbReference>
<sequence>MTEKLYTPYDELGGEHTISKLVDAFYKRVESHPDLAPIFPNDLTETARKQKQFLTQYLGGPSLYTEEHGHPMLRARHLPFEITPTRAKAWLTCMYEAMDEVNLKGEVRDEFYRRLVLTAQHMINTPEPTTDEKGISY</sequence>
<dbReference type="PROSITE" id="PS01213">
    <property type="entry name" value="GLOBIN_FAM_2"/>
    <property type="match status" value="1"/>
</dbReference>
<keyword evidence="5" id="KW-0408">Iron</keyword>
<comment type="caution">
    <text evidence="7">The sequence shown here is derived from an EMBL/GenBank/DDBJ whole genome shotgun (WGS) entry which is preliminary data.</text>
</comment>
<dbReference type="InterPro" id="IPR009050">
    <property type="entry name" value="Globin-like_sf"/>
</dbReference>
<dbReference type="SUPFAM" id="SSF46458">
    <property type="entry name" value="Globin-like"/>
    <property type="match status" value="1"/>
</dbReference>
<dbReference type="InterPro" id="IPR044203">
    <property type="entry name" value="GlbO/GLB3-like"/>
</dbReference>
<accession>A0ABS2QSV9</accession>
<evidence type="ECO:0000256" key="3">
    <source>
        <dbReference type="ARBA" id="ARBA00022617"/>
    </source>
</evidence>
<dbReference type="InterPro" id="IPR019795">
    <property type="entry name" value="Globin_bac-like_CS"/>
</dbReference>
<evidence type="ECO:0000313" key="7">
    <source>
        <dbReference type="EMBL" id="MBM7702551.1"/>
    </source>
</evidence>
<proteinExistence type="inferred from homology"/>
<reference evidence="7 8" key="1">
    <citation type="submission" date="2021-01" db="EMBL/GenBank/DDBJ databases">
        <title>Genomic Encyclopedia of Type Strains, Phase IV (KMG-IV): sequencing the most valuable type-strain genomes for metagenomic binning, comparative biology and taxonomic classification.</title>
        <authorList>
            <person name="Goeker M."/>
        </authorList>
    </citation>
    <scope>NUCLEOTIDE SEQUENCE [LARGE SCALE GENOMIC DNA]</scope>
    <source>
        <strain evidence="7 8">DSM 104297</strain>
    </source>
</reference>
<evidence type="ECO:0000256" key="1">
    <source>
        <dbReference type="ARBA" id="ARBA00001971"/>
    </source>
</evidence>
<evidence type="ECO:0000256" key="6">
    <source>
        <dbReference type="ARBA" id="ARBA00034496"/>
    </source>
</evidence>
<protein>
    <submittedName>
        <fullName evidence="7">Hemoglobin</fullName>
    </submittedName>
</protein>
<keyword evidence="2" id="KW-0813">Transport</keyword>
<dbReference type="Gene3D" id="1.10.490.10">
    <property type="entry name" value="Globins"/>
    <property type="match status" value="1"/>
</dbReference>
<dbReference type="Proteomes" id="UP000809829">
    <property type="component" value="Unassembled WGS sequence"/>
</dbReference>
<organism evidence="7 8">
    <name type="scientific">Priestia iocasae</name>
    <dbReference type="NCBI Taxonomy" id="2291674"/>
    <lineage>
        <taxon>Bacteria</taxon>
        <taxon>Bacillati</taxon>
        <taxon>Bacillota</taxon>
        <taxon>Bacilli</taxon>
        <taxon>Bacillales</taxon>
        <taxon>Bacillaceae</taxon>
        <taxon>Priestia</taxon>
    </lineage>
</organism>
<dbReference type="Pfam" id="PF01152">
    <property type="entry name" value="Bac_globin"/>
    <property type="match status" value="1"/>
</dbReference>
<keyword evidence="8" id="KW-1185">Reference proteome</keyword>
<comment type="similarity">
    <text evidence="6">Belongs to the truncated hemoglobin family. Group II subfamily.</text>
</comment>
<evidence type="ECO:0000256" key="4">
    <source>
        <dbReference type="ARBA" id="ARBA00022723"/>
    </source>
</evidence>
<keyword evidence="4" id="KW-0479">Metal-binding</keyword>
<dbReference type="RefSeq" id="WP_205185677.1">
    <property type="nucleotide sequence ID" value="NZ_JAFBFC010000002.1"/>
</dbReference>
<evidence type="ECO:0000256" key="5">
    <source>
        <dbReference type="ARBA" id="ARBA00023004"/>
    </source>
</evidence>
<name>A0ABS2QSV9_9BACI</name>
<dbReference type="InterPro" id="IPR001486">
    <property type="entry name" value="Hemoglobin_trunc"/>
</dbReference>
<comment type="cofactor">
    <cofactor evidence="1">
        <name>heme</name>
        <dbReference type="ChEBI" id="CHEBI:30413"/>
    </cofactor>
</comment>
<gene>
    <name evidence="7" type="ORF">JOC83_001385</name>
</gene>
<dbReference type="InterPro" id="IPR012292">
    <property type="entry name" value="Globin/Proto"/>
</dbReference>
<dbReference type="PANTHER" id="PTHR47366:SF1">
    <property type="entry name" value="TWO-ON-TWO HEMOGLOBIN-3"/>
    <property type="match status" value="1"/>
</dbReference>
<keyword evidence="3" id="KW-0349">Heme</keyword>
<evidence type="ECO:0000256" key="2">
    <source>
        <dbReference type="ARBA" id="ARBA00022448"/>
    </source>
</evidence>
<dbReference type="CDD" id="cd14772">
    <property type="entry name" value="TrHb2_Bs-trHb-like_O"/>
    <property type="match status" value="1"/>
</dbReference>